<reference evidence="3" key="2">
    <citation type="submission" date="2021-04" db="EMBL/GenBank/DDBJ databases">
        <title>Taxonomy of Flavobacteriaceae bacterium ZY171143.</title>
        <authorList>
            <person name="Li F."/>
        </authorList>
    </citation>
    <scope>NUCLEOTIDE SEQUENCE [LARGE SCALE GENOMIC DNA]</scope>
    <source>
        <strain evidence="3">ZY171143</strain>
    </source>
</reference>
<proteinExistence type="predicted"/>
<keyword evidence="1" id="KW-0732">Signal</keyword>
<evidence type="ECO:0000256" key="1">
    <source>
        <dbReference type="SAM" id="SignalP"/>
    </source>
</evidence>
<feature type="signal peptide" evidence="1">
    <location>
        <begin position="1"/>
        <end position="20"/>
    </location>
</feature>
<keyword evidence="3" id="KW-1185">Reference proteome</keyword>
<accession>A0ABX7XAX5</accession>
<name>A0ABX7XAX5_9FLAO</name>
<dbReference type="RefSeq" id="WP_230475574.1">
    <property type="nucleotide sequence ID" value="NZ_CP072842.1"/>
</dbReference>
<sequence>MKKYILGVCAVMAFAVTTNAQTKKEDKKNPKTEKVSKSQKKIIEAGSAKIDDLYAYQVYGESFDLKKPLTSVELGSLYDNMKDGDVIENVQFKSTIESVCKKKGCWMKVDLGKGEEQSFVRFKDYGFFMPLDGEKSEIVVNGKAFVSEISVDKLRHYAEDAGKSKEEIAKITKPQLQYNFEADGVYLKEN</sequence>
<dbReference type="Pfam" id="PF16267">
    <property type="entry name" value="DUF4920"/>
    <property type="match status" value="1"/>
</dbReference>
<gene>
    <name evidence="2" type="ORF">J9309_09135</name>
</gene>
<dbReference type="EMBL" id="CP072842">
    <property type="protein sequence ID" value="QTV04952.1"/>
    <property type="molecule type" value="Genomic_DNA"/>
</dbReference>
<reference evidence="2 3" key="1">
    <citation type="journal article" date="2021" name="Int. J. Syst. Evol. Microbiol.">
        <title>Faecalibacter bovis sp. nov., isolated from cow faeces.</title>
        <authorList>
            <person name="Li F."/>
            <person name="Zhao W."/>
            <person name="Hong Q."/>
            <person name="Shao Q."/>
            <person name="Song J."/>
            <person name="Yang S."/>
        </authorList>
    </citation>
    <scope>NUCLEOTIDE SEQUENCE [LARGE SCALE GENOMIC DNA]</scope>
    <source>
        <strain evidence="2 3">ZY171143</strain>
    </source>
</reference>
<organism evidence="2 3">
    <name type="scientific">Faecalibacter bovis</name>
    <dbReference type="NCBI Taxonomy" id="2898187"/>
    <lineage>
        <taxon>Bacteria</taxon>
        <taxon>Pseudomonadati</taxon>
        <taxon>Bacteroidota</taxon>
        <taxon>Flavobacteriia</taxon>
        <taxon>Flavobacteriales</taxon>
        <taxon>Weeksellaceae</taxon>
        <taxon>Faecalibacter</taxon>
    </lineage>
</organism>
<evidence type="ECO:0000313" key="2">
    <source>
        <dbReference type="EMBL" id="QTV04952.1"/>
    </source>
</evidence>
<evidence type="ECO:0000313" key="3">
    <source>
        <dbReference type="Proteomes" id="UP000672011"/>
    </source>
</evidence>
<dbReference type="Proteomes" id="UP000672011">
    <property type="component" value="Chromosome"/>
</dbReference>
<protein>
    <submittedName>
        <fullName evidence="2">DUF4920 domain-containing protein</fullName>
    </submittedName>
</protein>
<dbReference type="InterPro" id="IPR032577">
    <property type="entry name" value="DUF4920"/>
</dbReference>
<feature type="chain" id="PRO_5045580728" evidence="1">
    <location>
        <begin position="21"/>
        <end position="190"/>
    </location>
</feature>